<sequence>MDSPLFYLEIPKLLRSGPKAHRDIARELKGLFPEYCDDSIPCPHVNDNSGHPEWDHLARSAEQGLKRKGIIFYNHAIRKWELV</sequence>
<dbReference type="RefSeq" id="WP_155312600.1">
    <property type="nucleotide sequence ID" value="NZ_AP021879.1"/>
</dbReference>
<reference evidence="1 2" key="1">
    <citation type="submission" date="2019-11" db="EMBL/GenBank/DDBJ databases">
        <title>Comparative genomics of hydrocarbon-degrading Desulfosarcina strains.</title>
        <authorList>
            <person name="Watanabe M."/>
            <person name="Kojima H."/>
            <person name="Fukui M."/>
        </authorList>
    </citation>
    <scope>NUCLEOTIDE SEQUENCE [LARGE SCALE GENOMIC DNA]</scope>
    <source>
        <strain evidence="2">oXyS1</strain>
    </source>
</reference>
<dbReference type="Proteomes" id="UP000422108">
    <property type="component" value="Chromosome"/>
</dbReference>
<dbReference type="EMBL" id="AP021879">
    <property type="protein sequence ID" value="BBO91738.1"/>
    <property type="molecule type" value="Genomic_DNA"/>
</dbReference>
<keyword evidence="2" id="KW-1185">Reference proteome</keyword>
<evidence type="ECO:0000313" key="2">
    <source>
        <dbReference type="Proteomes" id="UP000422108"/>
    </source>
</evidence>
<proteinExistence type="predicted"/>
<evidence type="ECO:0000313" key="1">
    <source>
        <dbReference type="EMBL" id="BBO91738.1"/>
    </source>
</evidence>
<dbReference type="AlphaFoldDB" id="A0A5K8AGQ3"/>
<gene>
    <name evidence="1" type="ORF">DSCOOX_49180</name>
</gene>
<protein>
    <submittedName>
        <fullName evidence="1">Uncharacterized protein</fullName>
    </submittedName>
</protein>
<organism evidence="1 2">
    <name type="scientific">Desulfosarcina ovata subsp. ovata</name>
    <dbReference type="NCBI Taxonomy" id="2752305"/>
    <lineage>
        <taxon>Bacteria</taxon>
        <taxon>Pseudomonadati</taxon>
        <taxon>Thermodesulfobacteriota</taxon>
        <taxon>Desulfobacteria</taxon>
        <taxon>Desulfobacterales</taxon>
        <taxon>Desulfosarcinaceae</taxon>
        <taxon>Desulfosarcina</taxon>
    </lineage>
</organism>
<name>A0A5K8AGQ3_9BACT</name>
<accession>A0A5K8AGQ3</accession>